<evidence type="ECO:0000313" key="6">
    <source>
        <dbReference type="Proteomes" id="UP000501452"/>
    </source>
</evidence>
<evidence type="ECO:0000256" key="1">
    <source>
        <dbReference type="ARBA" id="ARBA00023122"/>
    </source>
</evidence>
<evidence type="ECO:0000259" key="4">
    <source>
        <dbReference type="PROSITE" id="PS51671"/>
    </source>
</evidence>
<dbReference type="InterPro" id="IPR051257">
    <property type="entry name" value="Diverse_CBS-Domain"/>
</dbReference>
<feature type="domain" description="CBS" evidence="3">
    <location>
        <begin position="78"/>
        <end position="136"/>
    </location>
</feature>
<sequence length="212" mass="22581">MLQVKDSMAREVVTLSPGETAGEALGLCRERHIRHLPVLEDGRLVGVVSDRDLRSATPAFGDPARAAALAEILVRDVMARDVITARPDDPIDEAANTMREKGINCLPVLEEDELVGIVTSSDVMEALVYLVGAHEPGSRMEVVVPDRPGTLAGVAGLIGELGINIVSVVTGPQQAGSPPSRVAVFRVDTINPAEATDVLERAGYRVLWPPRP</sequence>
<organism evidence="5 6">
    <name type="scientific">Rubrobacter tropicus</name>
    <dbReference type="NCBI Taxonomy" id="2653851"/>
    <lineage>
        <taxon>Bacteria</taxon>
        <taxon>Bacillati</taxon>
        <taxon>Actinomycetota</taxon>
        <taxon>Rubrobacteria</taxon>
        <taxon>Rubrobacterales</taxon>
        <taxon>Rubrobacteraceae</taxon>
        <taxon>Rubrobacter</taxon>
    </lineage>
</organism>
<dbReference type="PANTHER" id="PTHR43080:SF2">
    <property type="entry name" value="CBS DOMAIN-CONTAINING PROTEIN"/>
    <property type="match status" value="1"/>
</dbReference>
<accession>A0A6G8Q7S2</accession>
<dbReference type="Pfam" id="PF01842">
    <property type="entry name" value="ACT"/>
    <property type="match status" value="1"/>
</dbReference>
<feature type="domain" description="ACT" evidence="4">
    <location>
        <begin position="139"/>
        <end position="212"/>
    </location>
</feature>
<gene>
    <name evidence="5" type="ORF">GBA63_07635</name>
</gene>
<dbReference type="RefSeq" id="WP_166174948.1">
    <property type="nucleotide sequence ID" value="NZ_CP045119.1"/>
</dbReference>
<proteinExistence type="predicted"/>
<dbReference type="CDD" id="cd04584">
    <property type="entry name" value="CBS_pair_AcuB_like"/>
    <property type="match status" value="1"/>
</dbReference>
<evidence type="ECO:0000259" key="3">
    <source>
        <dbReference type="PROSITE" id="PS51371"/>
    </source>
</evidence>
<feature type="domain" description="CBS" evidence="3">
    <location>
        <begin position="8"/>
        <end position="64"/>
    </location>
</feature>
<evidence type="ECO:0000256" key="2">
    <source>
        <dbReference type="PROSITE-ProRule" id="PRU00703"/>
    </source>
</evidence>
<dbReference type="SMART" id="SM00116">
    <property type="entry name" value="CBS"/>
    <property type="match status" value="2"/>
</dbReference>
<dbReference type="KEGG" id="rub:GBA63_07635"/>
<keyword evidence="6" id="KW-1185">Reference proteome</keyword>
<dbReference type="Pfam" id="PF00571">
    <property type="entry name" value="CBS"/>
    <property type="match status" value="2"/>
</dbReference>
<dbReference type="PROSITE" id="PS51371">
    <property type="entry name" value="CBS"/>
    <property type="match status" value="2"/>
</dbReference>
<dbReference type="Proteomes" id="UP000501452">
    <property type="component" value="Chromosome"/>
</dbReference>
<dbReference type="Gene3D" id="3.30.70.260">
    <property type="match status" value="1"/>
</dbReference>
<dbReference type="InterPro" id="IPR000644">
    <property type="entry name" value="CBS_dom"/>
</dbReference>
<dbReference type="InterPro" id="IPR045865">
    <property type="entry name" value="ACT-like_dom_sf"/>
</dbReference>
<dbReference type="SUPFAM" id="SSF54631">
    <property type="entry name" value="CBS-domain pair"/>
    <property type="match status" value="1"/>
</dbReference>
<protein>
    <submittedName>
        <fullName evidence="5">CBS domain-containing protein</fullName>
    </submittedName>
</protein>
<dbReference type="SUPFAM" id="SSF55021">
    <property type="entry name" value="ACT-like"/>
    <property type="match status" value="1"/>
</dbReference>
<dbReference type="Gene3D" id="3.10.580.10">
    <property type="entry name" value="CBS-domain"/>
    <property type="match status" value="1"/>
</dbReference>
<keyword evidence="1 2" id="KW-0129">CBS domain</keyword>
<dbReference type="CDD" id="cd04883">
    <property type="entry name" value="ACT_AcuB"/>
    <property type="match status" value="1"/>
</dbReference>
<dbReference type="InterPro" id="IPR046342">
    <property type="entry name" value="CBS_dom_sf"/>
</dbReference>
<evidence type="ECO:0000313" key="5">
    <source>
        <dbReference type="EMBL" id="QIN82525.1"/>
    </source>
</evidence>
<dbReference type="InterPro" id="IPR002912">
    <property type="entry name" value="ACT_dom"/>
</dbReference>
<dbReference type="AlphaFoldDB" id="A0A6G8Q7S2"/>
<name>A0A6G8Q7S2_9ACTN</name>
<reference evidence="5 6" key="1">
    <citation type="submission" date="2019-10" db="EMBL/GenBank/DDBJ databases">
        <title>Rubrobacter sp nov SCSIO 52090 isolated from a deep-sea sediment in the South China Sea.</title>
        <authorList>
            <person name="Chen R.W."/>
        </authorList>
    </citation>
    <scope>NUCLEOTIDE SEQUENCE [LARGE SCALE GENOMIC DNA]</scope>
    <source>
        <strain evidence="5 6">SCSIO 52909</strain>
    </source>
</reference>
<dbReference type="PANTHER" id="PTHR43080">
    <property type="entry name" value="CBS DOMAIN-CONTAINING PROTEIN CBSX3, MITOCHONDRIAL"/>
    <property type="match status" value="1"/>
</dbReference>
<dbReference type="EMBL" id="CP045119">
    <property type="protein sequence ID" value="QIN82525.1"/>
    <property type="molecule type" value="Genomic_DNA"/>
</dbReference>
<dbReference type="PROSITE" id="PS51671">
    <property type="entry name" value="ACT"/>
    <property type="match status" value="1"/>
</dbReference>